<keyword evidence="4" id="KW-1185">Reference proteome</keyword>
<keyword evidence="1" id="KW-0051">Antiviral defense</keyword>
<protein>
    <submittedName>
        <fullName evidence="3">CRISPR-associated RAMP protein, Cmr4 family</fullName>
    </submittedName>
</protein>
<dbReference type="GO" id="GO:0051607">
    <property type="term" value="P:defense response to virus"/>
    <property type="evidence" value="ECO:0007669"/>
    <property type="project" value="UniProtKB-KW"/>
</dbReference>
<dbReference type="EMBL" id="CP002351">
    <property type="protein sequence ID" value="AEH51246.1"/>
    <property type="molecule type" value="Genomic_DNA"/>
</dbReference>
<dbReference type="InterPro" id="IPR005537">
    <property type="entry name" value="RAMP_III_fam"/>
</dbReference>
<accession>F7YTM4</accession>
<dbReference type="HOGENOM" id="CLU_047795_0_0_0"/>
<proteinExistence type="predicted"/>
<evidence type="ECO:0000313" key="3">
    <source>
        <dbReference type="EMBL" id="AEH51246.1"/>
    </source>
</evidence>
<dbReference type="PANTHER" id="PTHR36700">
    <property type="entry name" value="CRISPR SYSTEM CMR SUBUNIT CMR4"/>
    <property type="match status" value="1"/>
</dbReference>
<evidence type="ECO:0000256" key="1">
    <source>
        <dbReference type="ARBA" id="ARBA00023118"/>
    </source>
</evidence>
<dbReference type="NCBIfam" id="TIGR02580">
    <property type="entry name" value="cas_RAMP_Cmr4"/>
    <property type="match status" value="1"/>
</dbReference>
<feature type="domain" description="CRISPR type III-associated protein" evidence="2">
    <location>
        <begin position="11"/>
        <end position="291"/>
    </location>
</feature>
<dbReference type="Proteomes" id="UP000006804">
    <property type="component" value="Chromosome"/>
</dbReference>
<dbReference type="AlphaFoldDB" id="F7YTM4"/>
<sequence precursor="true">MWKKRCAMFIACETSVHPGSGSSIGIVDLPIQREVHTNFPKIESTSLKGCLRETFRRMQKNSFAIVEEIFGPEEIGEEAYAGAISITDAKLLLFPVKSVKGVFAYVTCPLTLNRFKKEFSSILGGKVFENVQIKESTVCMGSDLLVDSKSIILEEFSFDVGEDEGTTNIAKELSNLVFPNDPAYKFWREKLQKSLVILPDNDFRDFVTNSTEVVTRIKIDTTTGTVQRGALWTEEYLPQDTILYSFVLASEPRKKGATLKDENEVFEKFKVIDNLVMQIGGNQTVGKGLVRVKLYESNQEGDGK</sequence>
<gene>
    <name evidence="3" type="ORF">Theth_1174</name>
</gene>
<dbReference type="eggNOG" id="COG1336">
    <property type="taxonomic scope" value="Bacteria"/>
</dbReference>
<dbReference type="OrthoDB" id="9789361at2"/>
<dbReference type="RefSeq" id="WP_013932465.1">
    <property type="nucleotide sequence ID" value="NC_015707.1"/>
</dbReference>
<reference evidence="3 4" key="1">
    <citation type="submission" date="2010-11" db="EMBL/GenBank/DDBJ databases">
        <title>The complete genome of Thermotoga thermarum DSM 5069.</title>
        <authorList>
            <consortium name="US DOE Joint Genome Institute (JGI-PGF)"/>
            <person name="Lucas S."/>
            <person name="Copeland A."/>
            <person name="Lapidus A."/>
            <person name="Bruce D."/>
            <person name="Goodwin L."/>
            <person name="Pitluck S."/>
            <person name="Kyrpides N."/>
            <person name="Mavromatis K."/>
            <person name="Ivanova N."/>
            <person name="Zeytun A."/>
            <person name="Brettin T."/>
            <person name="Detter J.C."/>
            <person name="Tapia R."/>
            <person name="Han C."/>
            <person name="Land M."/>
            <person name="Hauser L."/>
            <person name="Markowitz V."/>
            <person name="Cheng J.-F."/>
            <person name="Hugenholtz P."/>
            <person name="Woyke T."/>
            <person name="Wu D."/>
            <person name="Spring S."/>
            <person name="Schroeder M."/>
            <person name="Brambilla E."/>
            <person name="Klenk H.-P."/>
            <person name="Eisen J.A."/>
        </authorList>
    </citation>
    <scope>NUCLEOTIDE SEQUENCE [LARGE SCALE GENOMIC DNA]</scope>
    <source>
        <strain evidence="3 4">DSM 5069</strain>
    </source>
</reference>
<name>F7YTM4_9THEM</name>
<dbReference type="STRING" id="688269.Theth_1174"/>
<dbReference type="PATRIC" id="fig|688269.3.peg.1208"/>
<dbReference type="PANTHER" id="PTHR36700:SF1">
    <property type="entry name" value="CRISPR SYSTEM CMR SUBUNIT CMR4"/>
    <property type="match status" value="1"/>
</dbReference>
<dbReference type="KEGG" id="tta:Theth_1174"/>
<evidence type="ECO:0000313" key="4">
    <source>
        <dbReference type="Proteomes" id="UP000006804"/>
    </source>
</evidence>
<organism evidence="3 4">
    <name type="scientific">Pseudothermotoga thermarum DSM 5069</name>
    <dbReference type="NCBI Taxonomy" id="688269"/>
    <lineage>
        <taxon>Bacteria</taxon>
        <taxon>Thermotogati</taxon>
        <taxon>Thermotogota</taxon>
        <taxon>Thermotogae</taxon>
        <taxon>Thermotogales</taxon>
        <taxon>Thermotogaceae</taxon>
        <taxon>Pseudothermotoga</taxon>
    </lineage>
</organism>
<dbReference type="Pfam" id="PF03787">
    <property type="entry name" value="RAMPs"/>
    <property type="match status" value="1"/>
</dbReference>
<dbReference type="InterPro" id="IPR013410">
    <property type="entry name" value="CRISPR-assoc_RAMP_Cmr4"/>
</dbReference>
<evidence type="ECO:0000259" key="2">
    <source>
        <dbReference type="Pfam" id="PF03787"/>
    </source>
</evidence>